<dbReference type="HOGENOM" id="CLU_001666_9_0_1"/>
<gene>
    <name evidence="6" type="ORF">CAEBREN_31787</name>
</gene>
<dbReference type="eggNOG" id="KOG1803">
    <property type="taxonomic scope" value="Eukaryota"/>
</dbReference>
<proteinExistence type="predicted"/>
<evidence type="ECO:0000256" key="4">
    <source>
        <dbReference type="ARBA" id="ARBA00022840"/>
    </source>
</evidence>
<reference evidence="7" key="1">
    <citation type="submission" date="2011-07" db="EMBL/GenBank/DDBJ databases">
        <authorList>
            <consortium name="Caenorhabditis brenneri Sequencing and Analysis Consortium"/>
            <person name="Wilson R.K."/>
        </authorList>
    </citation>
    <scope>NUCLEOTIDE SEQUENCE [LARGE SCALE GENOMIC DNA]</scope>
    <source>
        <strain evidence="7">PB2801</strain>
    </source>
</reference>
<sequence length="253" mass="29164">MEKLSNEFESNNINILLNEQYRMNAKLMHWPNEVFYDNQLRANERVANITLSELCTTLPADHVFNNPIFMIDMAKVRDRSQEATDSHSFKNTDELKIITEYVNRLVCDLGINPKDIAVIAPYYAQIEEIRRFMPFHVDVNTVDAFQGHEREVVIFCIVRDNTESITEPICIEKSSIGFLNETRRLNVAVTRAKRQFVLVGNSKMMQRNGHLRKLYRHLKSAEVVFGPSVLDSFNHIDSAGLPPSDKAPDCSFR</sequence>
<keyword evidence="4" id="KW-0067">ATP-binding</keyword>
<evidence type="ECO:0000256" key="3">
    <source>
        <dbReference type="ARBA" id="ARBA00022806"/>
    </source>
</evidence>
<accession>G0PFM7</accession>
<dbReference type="Proteomes" id="UP000008068">
    <property type="component" value="Unassembled WGS sequence"/>
</dbReference>
<dbReference type="Gene3D" id="3.40.50.300">
    <property type="entry name" value="P-loop containing nucleotide triphosphate hydrolases"/>
    <property type="match status" value="1"/>
</dbReference>
<evidence type="ECO:0000313" key="6">
    <source>
        <dbReference type="EMBL" id="EGT54026.1"/>
    </source>
</evidence>
<dbReference type="GO" id="GO:0016787">
    <property type="term" value="F:hydrolase activity"/>
    <property type="evidence" value="ECO:0007669"/>
    <property type="project" value="UniProtKB-KW"/>
</dbReference>
<keyword evidence="2" id="KW-0378">Hydrolase</keyword>
<dbReference type="InterPro" id="IPR041679">
    <property type="entry name" value="DNA2/NAM7-like_C"/>
</dbReference>
<evidence type="ECO:0000313" key="7">
    <source>
        <dbReference type="Proteomes" id="UP000008068"/>
    </source>
</evidence>
<dbReference type="AlphaFoldDB" id="G0PFM7"/>
<dbReference type="GO" id="GO:0043139">
    <property type="term" value="F:5'-3' DNA helicase activity"/>
    <property type="evidence" value="ECO:0007669"/>
    <property type="project" value="TreeGrafter"/>
</dbReference>
<feature type="domain" description="DNA2/NAM7 helicase-like C-terminal" evidence="5">
    <location>
        <begin position="8"/>
        <end position="203"/>
    </location>
</feature>
<dbReference type="CDD" id="cd18808">
    <property type="entry name" value="SF1_C_Upf1"/>
    <property type="match status" value="1"/>
</dbReference>
<evidence type="ECO:0000256" key="1">
    <source>
        <dbReference type="ARBA" id="ARBA00022741"/>
    </source>
</evidence>
<dbReference type="InterPro" id="IPR027417">
    <property type="entry name" value="P-loop_NTPase"/>
</dbReference>
<dbReference type="GO" id="GO:0005694">
    <property type="term" value="C:chromosome"/>
    <property type="evidence" value="ECO:0007669"/>
    <property type="project" value="UniProtKB-ARBA"/>
</dbReference>
<dbReference type="GO" id="GO:0005524">
    <property type="term" value="F:ATP binding"/>
    <property type="evidence" value="ECO:0007669"/>
    <property type="project" value="UniProtKB-KW"/>
</dbReference>
<dbReference type="STRING" id="135651.G0PFM7"/>
<dbReference type="OrthoDB" id="5805783at2759"/>
<dbReference type="PANTHER" id="PTHR43788">
    <property type="entry name" value="DNA2/NAM7 HELICASE FAMILY MEMBER"/>
    <property type="match status" value="1"/>
</dbReference>
<keyword evidence="7" id="KW-1185">Reference proteome</keyword>
<organism evidence="7">
    <name type="scientific">Caenorhabditis brenneri</name>
    <name type="common">Nematode worm</name>
    <dbReference type="NCBI Taxonomy" id="135651"/>
    <lineage>
        <taxon>Eukaryota</taxon>
        <taxon>Metazoa</taxon>
        <taxon>Ecdysozoa</taxon>
        <taxon>Nematoda</taxon>
        <taxon>Chromadorea</taxon>
        <taxon>Rhabditida</taxon>
        <taxon>Rhabditina</taxon>
        <taxon>Rhabditomorpha</taxon>
        <taxon>Rhabditoidea</taxon>
        <taxon>Rhabditidae</taxon>
        <taxon>Peloderinae</taxon>
        <taxon>Caenorhabditis</taxon>
    </lineage>
</organism>
<dbReference type="PANTHER" id="PTHR43788:SF16">
    <property type="entry name" value="HELICASE WITH ZINC FINGER 2"/>
    <property type="match status" value="1"/>
</dbReference>
<keyword evidence="3" id="KW-0347">Helicase</keyword>
<evidence type="ECO:0000259" key="5">
    <source>
        <dbReference type="Pfam" id="PF13087"/>
    </source>
</evidence>
<dbReference type="InParanoid" id="G0PFM7"/>
<protein>
    <recommendedName>
        <fullName evidence="5">DNA2/NAM7 helicase-like C-terminal domain-containing protein</fullName>
    </recommendedName>
</protein>
<evidence type="ECO:0000256" key="2">
    <source>
        <dbReference type="ARBA" id="ARBA00022801"/>
    </source>
</evidence>
<dbReference type="FunFam" id="3.40.50.300:FF:000326">
    <property type="entry name" value="P-loop containing nucleoside triphosphate hydrolase"/>
    <property type="match status" value="1"/>
</dbReference>
<dbReference type="InterPro" id="IPR047187">
    <property type="entry name" value="SF1_C_Upf1"/>
</dbReference>
<name>G0PFM7_CAEBE</name>
<dbReference type="EMBL" id="GL380377">
    <property type="protein sequence ID" value="EGT54026.1"/>
    <property type="molecule type" value="Genomic_DNA"/>
</dbReference>
<dbReference type="Pfam" id="PF13087">
    <property type="entry name" value="AAA_12"/>
    <property type="match status" value="1"/>
</dbReference>
<dbReference type="InterPro" id="IPR050534">
    <property type="entry name" value="Coronavir_polyprotein_1ab"/>
</dbReference>
<dbReference type="SUPFAM" id="SSF52540">
    <property type="entry name" value="P-loop containing nucleoside triphosphate hydrolases"/>
    <property type="match status" value="1"/>
</dbReference>
<keyword evidence="1" id="KW-0547">Nucleotide-binding</keyword>